<dbReference type="InterPro" id="IPR012677">
    <property type="entry name" value="Nucleotide-bd_a/b_plait_sf"/>
</dbReference>
<dbReference type="CDD" id="cd06145">
    <property type="entry name" value="REX1_like"/>
    <property type="match status" value="1"/>
</dbReference>
<dbReference type="Proteomes" id="UP001623349">
    <property type="component" value="Unassembled WGS sequence"/>
</dbReference>
<evidence type="ECO:0000256" key="2">
    <source>
        <dbReference type="ARBA" id="ARBA00022801"/>
    </source>
</evidence>
<accession>A0ABQ0F005</accession>
<gene>
    <name evidence="7" type="ORF">APTSU1_000784600</name>
</gene>
<sequence>MDQEEANSRKRKEAPTSALATELDGPPRNIQDREPQAKKARLSTILFSDNCEVTHRQLCELLKYAVLGKSATPKPRLVPAFTPKPTKQRGGFYSEGNESATFLQVLFGIQISPKDIQTLNSACLLQHLVFYLISLVCKRKNLLEFVLGLSKRPVISATSATSATLKSSIDLQNDPIIQKYGYKDVGLTRCLLTKEEMKTFHFPLQGLQQRVWPILKACAPAPLIPDDLELLRSPCLNLLEIIATLLQDLHAKIQAVIKEAYKFSESVYDVVAFQKRSPNCENFLLSKCSGFVTDSSPLFGLDCEVCLTSMGKELTRIALVAEGGHCLMDELVKPDFKILDYFTRGITKEILYPVTTKLKDVQKLLRELLPLDAVLVGHCLDLDLRVLKMIHPYVIDTSLLYIGKQGRRFKLAFLAKAILGKDIQCPNKLGHDGIEDARTALELVQYFLKYGPKKIAEFNLEALAANQEPGDGGATHMSILKCLDSMGQKLLFLTQDIDELSSYRNCQTIKCSSNKEYSPIQAGMSPGVVSMQMLFRQPYCGGFTGLAFGSCLEDLSYAVLEQARVEVPLFPFNIVQFSFQPFPPLFAEEIKNSMKTKWTQMSTVYAGPFSKDCNVGALKKVFSSLGPVQSITLVLETYRPYFSIQYEVLEAAQLAIETMNGTRLEGSSIKVHRLVTELTLECDTLVRELEQDSENQGTIYVTGIGETFKEHLLEQSNLFPDLEAVILPKEIKSRKQKNYCFLKFKTLNSAQIALEILKGKDWKLKGRNALTPRHLQAWLKDIHPEPALPMGLRIVPPLLERHIFRTLKANHPKILAWRWSRRIEKLYHSLSPGTFCLILMPGTKNTFGSHPGLGLMKIKEEEESDPQT</sequence>
<dbReference type="Pfam" id="PF00076">
    <property type="entry name" value="RRM_1"/>
    <property type="match status" value="1"/>
</dbReference>
<feature type="domain" description="RRM" evidence="6">
    <location>
        <begin position="697"/>
        <end position="767"/>
    </location>
</feature>
<dbReference type="InterPro" id="IPR036397">
    <property type="entry name" value="RNaseH_sf"/>
</dbReference>
<dbReference type="InterPro" id="IPR047021">
    <property type="entry name" value="REXO1/3/4-like"/>
</dbReference>
<dbReference type="SMART" id="SM00479">
    <property type="entry name" value="EXOIII"/>
    <property type="match status" value="1"/>
</dbReference>
<dbReference type="InterPro" id="IPR000504">
    <property type="entry name" value="RRM_dom"/>
</dbReference>
<comment type="caution">
    <text evidence="7">The sequence shown here is derived from an EMBL/GenBank/DDBJ whole genome shotgun (WGS) entry which is preliminary data.</text>
</comment>
<dbReference type="Gene3D" id="3.30.70.330">
    <property type="match status" value="2"/>
</dbReference>
<keyword evidence="8" id="KW-1185">Reference proteome</keyword>
<organism evidence="7 8">
    <name type="scientific">Apodemus speciosus</name>
    <name type="common">Large Japanese field mouse</name>
    <dbReference type="NCBI Taxonomy" id="105296"/>
    <lineage>
        <taxon>Eukaryota</taxon>
        <taxon>Metazoa</taxon>
        <taxon>Chordata</taxon>
        <taxon>Craniata</taxon>
        <taxon>Vertebrata</taxon>
        <taxon>Euteleostomi</taxon>
        <taxon>Mammalia</taxon>
        <taxon>Eutheria</taxon>
        <taxon>Euarchontoglires</taxon>
        <taxon>Glires</taxon>
        <taxon>Rodentia</taxon>
        <taxon>Myomorpha</taxon>
        <taxon>Muroidea</taxon>
        <taxon>Muridae</taxon>
        <taxon>Murinae</taxon>
        <taxon>Apodemus</taxon>
    </lineage>
</organism>
<name>A0ABQ0F005_APOSI</name>
<keyword evidence="1" id="KW-0540">Nuclease</keyword>
<keyword evidence="2" id="KW-0378">Hydrolase</keyword>
<dbReference type="Gene3D" id="3.30.420.10">
    <property type="entry name" value="Ribonuclease H-like superfamily/Ribonuclease H"/>
    <property type="match status" value="1"/>
</dbReference>
<dbReference type="InterPro" id="IPR035979">
    <property type="entry name" value="RBD_domain_sf"/>
</dbReference>
<dbReference type="EMBL" id="BAAFST010000007">
    <property type="protein sequence ID" value="GAB1292615.1"/>
    <property type="molecule type" value="Genomic_DNA"/>
</dbReference>
<evidence type="ECO:0000256" key="5">
    <source>
        <dbReference type="SAM" id="MobiDB-lite"/>
    </source>
</evidence>
<evidence type="ECO:0000256" key="3">
    <source>
        <dbReference type="ARBA" id="ARBA00022839"/>
    </source>
</evidence>
<dbReference type="InterPro" id="IPR013520">
    <property type="entry name" value="Ribonucl_H"/>
</dbReference>
<dbReference type="GO" id="GO:0004527">
    <property type="term" value="F:exonuclease activity"/>
    <property type="evidence" value="ECO:0007669"/>
    <property type="project" value="UniProtKB-KW"/>
</dbReference>
<protein>
    <submittedName>
        <fullName evidence="7">RNA exonuclease 5</fullName>
    </submittedName>
</protein>
<feature type="region of interest" description="Disordered" evidence="5">
    <location>
        <begin position="1"/>
        <end position="36"/>
    </location>
</feature>
<keyword evidence="4" id="KW-0694">RNA-binding</keyword>
<dbReference type="PANTHER" id="PTHR12801">
    <property type="entry name" value="RNA EXONUCLEASE REXO1 / RECO3 FAMILY MEMBER-RELATED"/>
    <property type="match status" value="1"/>
</dbReference>
<proteinExistence type="predicted"/>
<dbReference type="PROSITE" id="PS50102">
    <property type="entry name" value="RRM"/>
    <property type="match status" value="2"/>
</dbReference>
<keyword evidence="3 7" id="KW-0269">Exonuclease</keyword>
<dbReference type="PANTHER" id="PTHR12801:SF82">
    <property type="entry name" value="RNA EXONUCLEASE 5"/>
    <property type="match status" value="1"/>
</dbReference>
<dbReference type="SUPFAM" id="SSF54928">
    <property type="entry name" value="RNA-binding domain, RBD"/>
    <property type="match status" value="1"/>
</dbReference>
<reference evidence="7 8" key="1">
    <citation type="submission" date="2024-08" db="EMBL/GenBank/DDBJ databases">
        <title>The draft genome of Apodemus speciosus.</title>
        <authorList>
            <person name="Nabeshima K."/>
            <person name="Suzuki S."/>
            <person name="Onuma M."/>
        </authorList>
    </citation>
    <scope>NUCLEOTIDE SEQUENCE [LARGE SCALE GENOMIC DNA]</scope>
    <source>
        <strain evidence="7">IB14-021</strain>
    </source>
</reference>
<dbReference type="SMART" id="SM00360">
    <property type="entry name" value="RRM"/>
    <property type="match status" value="2"/>
</dbReference>
<dbReference type="InterPro" id="IPR012337">
    <property type="entry name" value="RNaseH-like_sf"/>
</dbReference>
<evidence type="ECO:0000256" key="1">
    <source>
        <dbReference type="ARBA" id="ARBA00022722"/>
    </source>
</evidence>
<evidence type="ECO:0000256" key="4">
    <source>
        <dbReference type="PROSITE-ProRule" id="PRU00176"/>
    </source>
</evidence>
<evidence type="ECO:0000313" key="7">
    <source>
        <dbReference type="EMBL" id="GAB1292615.1"/>
    </source>
</evidence>
<dbReference type="SUPFAM" id="SSF53098">
    <property type="entry name" value="Ribonuclease H-like"/>
    <property type="match status" value="1"/>
</dbReference>
<dbReference type="InterPro" id="IPR034922">
    <property type="entry name" value="REX1-like_exo"/>
</dbReference>
<evidence type="ECO:0000313" key="8">
    <source>
        <dbReference type="Proteomes" id="UP001623349"/>
    </source>
</evidence>
<feature type="domain" description="RRM" evidence="6">
    <location>
        <begin position="602"/>
        <end position="676"/>
    </location>
</feature>
<evidence type="ECO:0000259" key="6">
    <source>
        <dbReference type="PROSITE" id="PS50102"/>
    </source>
</evidence>